<protein>
    <submittedName>
        <fullName evidence="2">Uncharacterized protein</fullName>
    </submittedName>
</protein>
<dbReference type="PANTHER" id="PTHR34531">
    <property type="entry name" value="ZGC:153352"/>
    <property type="match status" value="1"/>
</dbReference>
<name>A0A8J5XNE1_DIALT</name>
<evidence type="ECO:0000256" key="1">
    <source>
        <dbReference type="SAM" id="MobiDB-lite"/>
    </source>
</evidence>
<feature type="region of interest" description="Disordered" evidence="1">
    <location>
        <begin position="293"/>
        <end position="316"/>
    </location>
</feature>
<keyword evidence="3" id="KW-1185">Reference proteome</keyword>
<dbReference type="Proteomes" id="UP000751190">
    <property type="component" value="Unassembled WGS sequence"/>
</dbReference>
<dbReference type="EMBL" id="JAGTXO010000015">
    <property type="protein sequence ID" value="KAG8463684.1"/>
    <property type="molecule type" value="Genomic_DNA"/>
</dbReference>
<feature type="region of interest" description="Disordered" evidence="1">
    <location>
        <begin position="258"/>
        <end position="278"/>
    </location>
</feature>
<accession>A0A8J5XNE1</accession>
<dbReference type="PANTHER" id="PTHR34531:SF1">
    <property type="entry name" value="CHROMOSOME 5 OPEN READING FRAME 34"/>
    <property type="match status" value="1"/>
</dbReference>
<reference evidence="2" key="1">
    <citation type="submission" date="2021-05" db="EMBL/GenBank/DDBJ databases">
        <title>The genome of the haptophyte Pavlova lutheri (Diacronema luteri, Pavlovales) - a model for lipid biosynthesis in eukaryotic algae.</title>
        <authorList>
            <person name="Hulatt C.J."/>
            <person name="Posewitz M.C."/>
        </authorList>
    </citation>
    <scope>NUCLEOTIDE SEQUENCE</scope>
    <source>
        <strain evidence="2">NIVA-4/92</strain>
    </source>
</reference>
<evidence type="ECO:0000313" key="3">
    <source>
        <dbReference type="Proteomes" id="UP000751190"/>
    </source>
</evidence>
<dbReference type="AlphaFoldDB" id="A0A8J5XNE1"/>
<feature type="compositionally biased region" description="Pro residues" evidence="1">
    <location>
        <begin position="295"/>
        <end position="309"/>
    </location>
</feature>
<dbReference type="OrthoDB" id="10572759at2759"/>
<organism evidence="2 3">
    <name type="scientific">Diacronema lutheri</name>
    <name type="common">Unicellular marine alga</name>
    <name type="synonym">Monochrysis lutheri</name>
    <dbReference type="NCBI Taxonomy" id="2081491"/>
    <lineage>
        <taxon>Eukaryota</taxon>
        <taxon>Haptista</taxon>
        <taxon>Haptophyta</taxon>
        <taxon>Pavlovophyceae</taxon>
        <taxon>Pavlovales</taxon>
        <taxon>Pavlovaceae</taxon>
        <taxon>Diacronema</taxon>
    </lineage>
</organism>
<evidence type="ECO:0000313" key="2">
    <source>
        <dbReference type="EMBL" id="KAG8463684.1"/>
    </source>
</evidence>
<comment type="caution">
    <text evidence="2">The sequence shown here is derived from an EMBL/GenBank/DDBJ whole genome shotgun (WGS) entry which is preliminary data.</text>
</comment>
<gene>
    <name evidence="2" type="ORF">KFE25_003957</name>
</gene>
<proteinExistence type="predicted"/>
<sequence length="629" mass="63983">MPRLARLQLLEDGSCEAAFDDGARIGFGPTAVTFELDAPAAAAPRARGLTACCVRAHAPWVREALGYRNRLVDPPALHWHLLTDVQQRACTPRAPTDALVRWAVDLAGCARGGARVGADGSALVRSLDRNASLALAPTRAHFCVRYSAAVALAQPLGDGALGGGARAADGSSPPVSPAPWARADQLGLPWAQLFAVAHPPERWRQPLALALAAAALADAADAARAPLPPCIERDERAHASCWPGPTAAILAGTAAEPSAAAGTGAGRSTNDDVDGPPAARLDALELSGVSAAGESPPPLTMLLPPPPEAGAPLDRSTPLLLHGDTAGGGGTLAAGAVAVVLRAEALTTCTHSSPAAASAADHVSVAAVVAVASVGRAAPTGTSARAAALVADARAAHVAALLFADESLLALEPSGQLWARTRPRDAGRPADAASAGVRELYAAGAVPPFVELDDGRRVELRDVAAEGENLRARAARGSSAPSRLGAPPAPAAALAAAHAGLARAGRADECLATVQLEGVATLHAFADGHTVARFDDRTVLTLHARAPGESDEDRALTAVLPDGSYVRARAALPVGISGYASLIAHFDAWAHAGPDERMAMARRDSRRRSVVDGALGGTERLLRIHAGMM</sequence>
<dbReference type="InterPro" id="IPR053901">
    <property type="entry name" value="C5orf34-like"/>
</dbReference>